<dbReference type="GO" id="GO:0005813">
    <property type="term" value="C:centrosome"/>
    <property type="evidence" value="ECO:0007669"/>
    <property type="project" value="TreeGrafter"/>
</dbReference>
<feature type="region of interest" description="Disordered" evidence="1">
    <location>
        <begin position="93"/>
        <end position="149"/>
    </location>
</feature>
<dbReference type="PANTHER" id="PTHR13400">
    <property type="entry name" value="CHEMOKINE C-C MOTIF RECEPTOR 1"/>
    <property type="match status" value="1"/>
</dbReference>
<gene>
    <name evidence="2" type="ORF">GHT09_001329</name>
    <name evidence="3" type="ORF">MONAX_5E035503</name>
</gene>
<feature type="compositionally biased region" description="Acidic residues" evidence="1">
    <location>
        <begin position="195"/>
        <end position="207"/>
    </location>
</feature>
<keyword evidence="4" id="KW-1185">Reference proteome</keyword>
<reference evidence="2" key="2">
    <citation type="submission" date="2020-08" db="EMBL/GenBank/DDBJ databases">
        <authorList>
            <person name="Shumante A."/>
            <person name="Zimin A.V."/>
            <person name="Puiu D."/>
            <person name="Salzberg S.L."/>
        </authorList>
    </citation>
    <scope>NUCLEOTIDE SEQUENCE</scope>
    <source>
        <strain evidence="2">WC2-LM</strain>
        <tissue evidence="2">Liver</tissue>
    </source>
</reference>
<accession>A0A5E4AYA7</accession>
<sequence length="255" mass="28396">MSEGQCLPHPEKYLLNRYHTINRVALIRAGGQVSERIELSQFGDAPPNLLQPKPEKVTFSLNANHSRQLSSHPLAFPGGACGGRRAPALRQRLGPQASRPEAYQHPMDDKKKKRSPKPCLTQAAQAPGTLRRVPVPTSHSGSLALGLPHLPSPKQRAKFKRLQAFGKECSFEQLEHVREMQEKLARLHFSLDVCGEEEDEEEEEDGVTEGLPEEQKKTMADRNLDQLLSNLEDLSNSIQKLHLAENAEPEEQSAA</sequence>
<dbReference type="EMBL" id="WJEC01007807">
    <property type="protein sequence ID" value="KAF7467220.1"/>
    <property type="molecule type" value="Genomic_DNA"/>
</dbReference>
<reference evidence="3 4" key="1">
    <citation type="submission" date="2019-04" db="EMBL/GenBank/DDBJ databases">
        <authorList>
            <person name="Alioto T."/>
            <person name="Alioto T."/>
        </authorList>
    </citation>
    <scope>NUCLEOTIDE SEQUENCE [LARGE SCALE GENOMIC DNA]</scope>
</reference>
<dbReference type="InterPro" id="IPR025271">
    <property type="entry name" value="CCDC28"/>
</dbReference>
<dbReference type="Pfam" id="PF13270">
    <property type="entry name" value="CCDC28"/>
    <property type="match status" value="1"/>
</dbReference>
<feature type="region of interest" description="Disordered" evidence="1">
    <location>
        <begin position="195"/>
        <end position="222"/>
    </location>
</feature>
<dbReference type="Proteomes" id="UP000335636">
    <property type="component" value="Unassembled WGS sequence"/>
</dbReference>
<protein>
    <submittedName>
        <fullName evidence="2">Coiled-coil domain-containing protein 28B</fullName>
    </submittedName>
</protein>
<dbReference type="AlphaFoldDB" id="A0A5E4AYA7"/>
<dbReference type="PANTHER" id="PTHR13400:SF2">
    <property type="entry name" value="COILED-COIL DOMAIN-CONTAINING PROTEIN 28B"/>
    <property type="match status" value="1"/>
</dbReference>
<dbReference type="Proteomes" id="UP000662637">
    <property type="component" value="Unassembled WGS sequence"/>
</dbReference>
<feature type="compositionally biased region" description="Basic and acidic residues" evidence="1">
    <location>
        <begin position="213"/>
        <end position="222"/>
    </location>
</feature>
<evidence type="ECO:0000313" key="3">
    <source>
        <dbReference type="EMBL" id="VTJ61462.1"/>
    </source>
</evidence>
<evidence type="ECO:0000256" key="1">
    <source>
        <dbReference type="SAM" id="MobiDB-lite"/>
    </source>
</evidence>
<name>A0A5E4AYA7_MARMO</name>
<evidence type="ECO:0000313" key="4">
    <source>
        <dbReference type="Proteomes" id="UP000335636"/>
    </source>
</evidence>
<organism evidence="3 4">
    <name type="scientific">Marmota monax</name>
    <name type="common">Woodchuck</name>
    <dbReference type="NCBI Taxonomy" id="9995"/>
    <lineage>
        <taxon>Eukaryota</taxon>
        <taxon>Metazoa</taxon>
        <taxon>Chordata</taxon>
        <taxon>Craniata</taxon>
        <taxon>Vertebrata</taxon>
        <taxon>Euteleostomi</taxon>
        <taxon>Mammalia</taxon>
        <taxon>Eutheria</taxon>
        <taxon>Euarchontoglires</taxon>
        <taxon>Glires</taxon>
        <taxon>Rodentia</taxon>
        <taxon>Sciuromorpha</taxon>
        <taxon>Sciuridae</taxon>
        <taxon>Xerinae</taxon>
        <taxon>Marmotini</taxon>
        <taxon>Marmota</taxon>
    </lineage>
</organism>
<evidence type="ECO:0000313" key="2">
    <source>
        <dbReference type="EMBL" id="KAF7467220.1"/>
    </source>
</evidence>
<proteinExistence type="predicted"/>
<dbReference type="EMBL" id="CABDUW010000175">
    <property type="protein sequence ID" value="VTJ61462.1"/>
    <property type="molecule type" value="Genomic_DNA"/>
</dbReference>